<gene>
    <name evidence="2" type="ORF">BS50DRAFT_65950</name>
</gene>
<dbReference type="InterPro" id="IPR052820">
    <property type="entry name" value="PhiA_domain"/>
</dbReference>
<evidence type="ECO:0000256" key="1">
    <source>
        <dbReference type="SAM" id="SignalP"/>
    </source>
</evidence>
<dbReference type="PANTHER" id="PTHR42047:SF1">
    <property type="entry name" value="PROTEIN, PUTATIVE (AFU_ORTHOLOGUE AFUA_6G03560)-RELATED"/>
    <property type="match status" value="1"/>
</dbReference>
<keyword evidence="3" id="KW-1185">Reference proteome</keyword>
<feature type="signal peptide" evidence="1">
    <location>
        <begin position="1"/>
        <end position="18"/>
    </location>
</feature>
<dbReference type="STRING" id="1448308.A0A2T2NFL6"/>
<keyword evidence="1" id="KW-0732">Signal</keyword>
<evidence type="ECO:0008006" key="4">
    <source>
        <dbReference type="Google" id="ProtNLM"/>
    </source>
</evidence>
<evidence type="ECO:0000313" key="2">
    <source>
        <dbReference type="EMBL" id="PSN64231.1"/>
    </source>
</evidence>
<evidence type="ECO:0000313" key="3">
    <source>
        <dbReference type="Proteomes" id="UP000240883"/>
    </source>
</evidence>
<dbReference type="OrthoDB" id="5430620at2759"/>
<organism evidence="2 3">
    <name type="scientific">Corynespora cassiicola Philippines</name>
    <dbReference type="NCBI Taxonomy" id="1448308"/>
    <lineage>
        <taxon>Eukaryota</taxon>
        <taxon>Fungi</taxon>
        <taxon>Dikarya</taxon>
        <taxon>Ascomycota</taxon>
        <taxon>Pezizomycotina</taxon>
        <taxon>Dothideomycetes</taxon>
        <taxon>Pleosporomycetidae</taxon>
        <taxon>Pleosporales</taxon>
        <taxon>Corynesporascaceae</taxon>
        <taxon>Corynespora</taxon>
    </lineage>
</organism>
<protein>
    <recommendedName>
        <fullName evidence="4">IgE-binding protein</fullName>
    </recommendedName>
</protein>
<name>A0A2T2NFL6_CORCC</name>
<sequence length="178" mass="17775">MKTVIAFSALVASTVAQAGYFGVMSARSASPVHLLPVQARGGAFFLGGEASSYCPPSLPEGSCPSGNSTVFAGGQGTLSLGVVVPGGQQVYVGPDGALGYTPPHSTSKPEGSIVEGWNKTEAGTFGHLSIGDGLVACPAGEGKGYQVYGQIEGVELGSDCLGFSALTVNATGPGAWQY</sequence>
<accession>A0A2T2NFL6</accession>
<proteinExistence type="predicted"/>
<reference evidence="2 3" key="1">
    <citation type="journal article" date="2018" name="Front. Microbiol.">
        <title>Genome-Wide Analysis of Corynespora cassiicola Leaf Fall Disease Putative Effectors.</title>
        <authorList>
            <person name="Lopez D."/>
            <person name="Ribeiro S."/>
            <person name="Label P."/>
            <person name="Fumanal B."/>
            <person name="Venisse J.S."/>
            <person name="Kohler A."/>
            <person name="de Oliveira R.R."/>
            <person name="Labutti K."/>
            <person name="Lipzen A."/>
            <person name="Lail K."/>
            <person name="Bauer D."/>
            <person name="Ohm R.A."/>
            <person name="Barry K.W."/>
            <person name="Spatafora J."/>
            <person name="Grigoriev I.V."/>
            <person name="Martin F.M."/>
            <person name="Pujade-Renaud V."/>
        </authorList>
    </citation>
    <scope>NUCLEOTIDE SEQUENCE [LARGE SCALE GENOMIC DNA]</scope>
    <source>
        <strain evidence="2 3">Philippines</strain>
    </source>
</reference>
<dbReference type="AlphaFoldDB" id="A0A2T2NFL6"/>
<dbReference type="Proteomes" id="UP000240883">
    <property type="component" value="Unassembled WGS sequence"/>
</dbReference>
<dbReference type="PANTHER" id="PTHR42047">
    <property type="entry name" value="PROTEIN, PUTATIVE (AFU_ORTHOLOGUE AFUA_6G03560)-RELATED"/>
    <property type="match status" value="1"/>
</dbReference>
<feature type="chain" id="PRO_5015474020" description="IgE-binding protein" evidence="1">
    <location>
        <begin position="19"/>
        <end position="178"/>
    </location>
</feature>
<dbReference type="EMBL" id="KZ678138">
    <property type="protein sequence ID" value="PSN64231.1"/>
    <property type="molecule type" value="Genomic_DNA"/>
</dbReference>